<dbReference type="PANTHER" id="PTHR33602:SF1">
    <property type="entry name" value="REGULATORY PROTEIN RECX FAMILY PROTEIN"/>
    <property type="match status" value="1"/>
</dbReference>
<dbReference type="GO" id="GO:0006282">
    <property type="term" value="P:regulation of DNA repair"/>
    <property type="evidence" value="ECO:0007669"/>
    <property type="project" value="UniProtKB-UniRule"/>
</dbReference>
<dbReference type="STRING" id="112903.SAMN04490178_10597"/>
<dbReference type="RefSeq" id="WP_091744800.1">
    <property type="nucleotide sequence ID" value="NZ_FODY01000005.1"/>
</dbReference>
<dbReference type="InterPro" id="IPR053925">
    <property type="entry name" value="RecX_HTH_3rd"/>
</dbReference>
<dbReference type="EMBL" id="FODY01000005">
    <property type="protein sequence ID" value="SEO78973.1"/>
    <property type="molecule type" value="Genomic_DNA"/>
</dbReference>
<dbReference type="GO" id="GO:0005737">
    <property type="term" value="C:cytoplasm"/>
    <property type="evidence" value="ECO:0007669"/>
    <property type="project" value="UniProtKB-SubCell"/>
</dbReference>
<sequence length="148" mass="17104">MPSKRNALQQAIYLLSRRDYSRQELMRRLNLGRYEPEDIEAAVERVSARGYLNDNAFARNLYEQLNRTGRYGIRAIRFKLAQKGLAEAIISEITGDYDFEEEYERALRLVAAKFVSPPTGEQKQKVARFLSARGFADSTISRVFAQFE</sequence>
<dbReference type="InterPro" id="IPR003783">
    <property type="entry name" value="Regulatory_RecX"/>
</dbReference>
<dbReference type="OrthoDB" id="1633944at2"/>
<feature type="domain" description="RecX second three-helical" evidence="6">
    <location>
        <begin position="53"/>
        <end position="92"/>
    </location>
</feature>
<evidence type="ECO:0000256" key="2">
    <source>
        <dbReference type="ARBA" id="ARBA00009695"/>
    </source>
</evidence>
<evidence type="ECO:0000256" key="3">
    <source>
        <dbReference type="ARBA" id="ARBA00018111"/>
    </source>
</evidence>
<dbReference type="PANTHER" id="PTHR33602">
    <property type="entry name" value="REGULATORY PROTEIN RECX FAMILY PROTEIN"/>
    <property type="match status" value="1"/>
</dbReference>
<name>A0A1H8SL91_9FIRM</name>
<protein>
    <recommendedName>
        <fullName evidence="3 5">Regulatory protein RecX</fullName>
    </recommendedName>
</protein>
<evidence type="ECO:0000256" key="4">
    <source>
        <dbReference type="ARBA" id="ARBA00022490"/>
    </source>
</evidence>
<reference evidence="9 10" key="1">
    <citation type="submission" date="2016-10" db="EMBL/GenBank/DDBJ databases">
        <authorList>
            <person name="de Groot N.N."/>
        </authorList>
    </citation>
    <scope>NUCLEOTIDE SEQUENCE [LARGE SCALE GENOMIC DNA]</scope>
    <source>
        <strain evidence="9 10">DSM 13305</strain>
    </source>
</reference>
<dbReference type="Proteomes" id="UP000198847">
    <property type="component" value="Unassembled WGS sequence"/>
</dbReference>
<evidence type="ECO:0000256" key="1">
    <source>
        <dbReference type="ARBA" id="ARBA00004496"/>
    </source>
</evidence>
<gene>
    <name evidence="5" type="primary">recX</name>
    <name evidence="9" type="ORF">SAMN04490178_10597</name>
</gene>
<comment type="function">
    <text evidence="5">Modulates RecA activity.</text>
</comment>
<proteinExistence type="inferred from homology"/>
<evidence type="ECO:0000259" key="7">
    <source>
        <dbReference type="Pfam" id="PF21981"/>
    </source>
</evidence>
<keyword evidence="10" id="KW-1185">Reference proteome</keyword>
<evidence type="ECO:0000256" key="5">
    <source>
        <dbReference type="HAMAP-Rule" id="MF_01114"/>
    </source>
</evidence>
<evidence type="ECO:0000313" key="10">
    <source>
        <dbReference type="Proteomes" id="UP000198847"/>
    </source>
</evidence>
<dbReference type="InterPro" id="IPR036388">
    <property type="entry name" value="WH-like_DNA-bd_sf"/>
</dbReference>
<evidence type="ECO:0000313" key="9">
    <source>
        <dbReference type="EMBL" id="SEO78973.1"/>
    </source>
</evidence>
<keyword evidence="4 5" id="KW-0963">Cytoplasm</keyword>
<evidence type="ECO:0000259" key="6">
    <source>
        <dbReference type="Pfam" id="PF02631"/>
    </source>
</evidence>
<comment type="subcellular location">
    <subcellularLocation>
        <location evidence="1 5">Cytoplasm</location>
    </subcellularLocation>
</comment>
<accession>A0A1H8SL91</accession>
<dbReference type="AlphaFoldDB" id="A0A1H8SL91"/>
<dbReference type="InterPro" id="IPR053924">
    <property type="entry name" value="RecX_HTH_2nd"/>
</dbReference>
<organism evidence="9 10">
    <name type="scientific">Propionispora vibrioides</name>
    <dbReference type="NCBI Taxonomy" id="112903"/>
    <lineage>
        <taxon>Bacteria</taxon>
        <taxon>Bacillati</taxon>
        <taxon>Bacillota</taxon>
        <taxon>Negativicutes</taxon>
        <taxon>Selenomonadales</taxon>
        <taxon>Sporomusaceae</taxon>
        <taxon>Propionispora</taxon>
    </lineage>
</organism>
<dbReference type="Pfam" id="PF21982">
    <property type="entry name" value="RecX_HTH1"/>
    <property type="match status" value="1"/>
</dbReference>
<dbReference type="InterPro" id="IPR053926">
    <property type="entry name" value="RecX_HTH_1st"/>
</dbReference>
<dbReference type="HAMAP" id="MF_01114">
    <property type="entry name" value="RecX"/>
    <property type="match status" value="1"/>
</dbReference>
<comment type="similarity">
    <text evidence="2 5">Belongs to the RecX family.</text>
</comment>
<feature type="domain" description="RecX third three-helical" evidence="7">
    <location>
        <begin position="100"/>
        <end position="143"/>
    </location>
</feature>
<dbReference type="Pfam" id="PF21981">
    <property type="entry name" value="RecX_HTH3"/>
    <property type="match status" value="1"/>
</dbReference>
<dbReference type="Pfam" id="PF02631">
    <property type="entry name" value="RecX_HTH2"/>
    <property type="match status" value="1"/>
</dbReference>
<feature type="domain" description="RecX first three-helical" evidence="8">
    <location>
        <begin position="7"/>
        <end position="45"/>
    </location>
</feature>
<evidence type="ECO:0000259" key="8">
    <source>
        <dbReference type="Pfam" id="PF21982"/>
    </source>
</evidence>
<dbReference type="Gene3D" id="1.10.10.10">
    <property type="entry name" value="Winged helix-like DNA-binding domain superfamily/Winged helix DNA-binding domain"/>
    <property type="match status" value="2"/>
</dbReference>